<dbReference type="GO" id="GO:0009733">
    <property type="term" value="P:response to auxin"/>
    <property type="evidence" value="ECO:0007669"/>
    <property type="project" value="InterPro"/>
</dbReference>
<dbReference type="Proteomes" id="UP000504603">
    <property type="component" value="Unplaced"/>
</dbReference>
<name>A0A6J1DZG4_MOMCH</name>
<feature type="compositionally biased region" description="Basic and acidic residues" evidence="2">
    <location>
        <begin position="64"/>
        <end position="74"/>
    </location>
</feature>
<protein>
    <submittedName>
        <fullName evidence="5">Uncharacterized protein LOC111026008</fullName>
    </submittedName>
</protein>
<comment type="similarity">
    <text evidence="1">Belongs to the ARG7 family.</text>
</comment>
<keyword evidence="3" id="KW-0472">Membrane</keyword>
<evidence type="ECO:0000313" key="5">
    <source>
        <dbReference type="RefSeq" id="XP_022159663.1"/>
    </source>
</evidence>
<feature type="region of interest" description="Disordered" evidence="2">
    <location>
        <begin position="62"/>
        <end position="82"/>
    </location>
</feature>
<dbReference type="RefSeq" id="XP_022159663.1">
    <property type="nucleotide sequence ID" value="XM_022303971.1"/>
</dbReference>
<reference evidence="5" key="1">
    <citation type="submission" date="2025-08" db="UniProtKB">
        <authorList>
            <consortium name="RefSeq"/>
        </authorList>
    </citation>
    <scope>IDENTIFICATION</scope>
    <source>
        <strain evidence="5">OHB3-1</strain>
    </source>
</reference>
<sequence>MDCLVLPCHAMKRRRPRRAVGYRRLKDSGPESPVTVVVGKEKRVFLVDPFVLEQNPFRVLMQTQKRESETHHSDDDDDEWRRRRTRRRRRRVILVDVDAILFEHLLWLLYNDSPSLFNLNVEEILEFYALDC</sequence>
<dbReference type="OrthoDB" id="1052757at2759"/>
<keyword evidence="3" id="KW-0812">Transmembrane</keyword>
<gene>
    <name evidence="5" type="primary">LOC111026008</name>
</gene>
<dbReference type="GeneID" id="111026008"/>
<proteinExistence type="inferred from homology"/>
<dbReference type="PANTHER" id="PTHR35296">
    <property type="entry name" value="EXPRESSED PROTEIN"/>
    <property type="match status" value="1"/>
</dbReference>
<keyword evidence="3" id="KW-1133">Transmembrane helix</keyword>
<evidence type="ECO:0000256" key="3">
    <source>
        <dbReference type="SAM" id="Phobius"/>
    </source>
</evidence>
<feature type="transmembrane region" description="Helical" evidence="3">
    <location>
        <begin position="92"/>
        <end position="110"/>
    </location>
</feature>
<dbReference type="PANTHER" id="PTHR35296:SF3">
    <property type="entry name" value="EXPRESSED PROTEIN"/>
    <property type="match status" value="1"/>
</dbReference>
<dbReference type="KEGG" id="mcha:111026008"/>
<evidence type="ECO:0000256" key="2">
    <source>
        <dbReference type="SAM" id="MobiDB-lite"/>
    </source>
</evidence>
<dbReference type="InterPro" id="IPR003676">
    <property type="entry name" value="SAUR_fam"/>
</dbReference>
<dbReference type="AlphaFoldDB" id="A0A6J1DZG4"/>
<evidence type="ECO:0000313" key="4">
    <source>
        <dbReference type="Proteomes" id="UP000504603"/>
    </source>
</evidence>
<evidence type="ECO:0000256" key="1">
    <source>
        <dbReference type="ARBA" id="ARBA00006974"/>
    </source>
</evidence>
<keyword evidence="4" id="KW-1185">Reference proteome</keyword>
<organism evidence="4 5">
    <name type="scientific">Momordica charantia</name>
    <name type="common">Bitter gourd</name>
    <name type="synonym">Balsam pear</name>
    <dbReference type="NCBI Taxonomy" id="3673"/>
    <lineage>
        <taxon>Eukaryota</taxon>
        <taxon>Viridiplantae</taxon>
        <taxon>Streptophyta</taxon>
        <taxon>Embryophyta</taxon>
        <taxon>Tracheophyta</taxon>
        <taxon>Spermatophyta</taxon>
        <taxon>Magnoliopsida</taxon>
        <taxon>eudicotyledons</taxon>
        <taxon>Gunneridae</taxon>
        <taxon>Pentapetalae</taxon>
        <taxon>rosids</taxon>
        <taxon>fabids</taxon>
        <taxon>Cucurbitales</taxon>
        <taxon>Cucurbitaceae</taxon>
        <taxon>Momordiceae</taxon>
        <taxon>Momordica</taxon>
    </lineage>
</organism>
<accession>A0A6J1DZG4</accession>